<dbReference type="SUPFAM" id="SSF48179">
    <property type="entry name" value="6-phosphogluconate dehydrogenase C-terminal domain-like"/>
    <property type="match status" value="1"/>
</dbReference>
<dbReference type="PANTHER" id="PTHR43580">
    <property type="entry name" value="OXIDOREDUCTASE GLYR1-RELATED"/>
    <property type="match status" value="1"/>
</dbReference>
<dbReference type="InterPro" id="IPR006115">
    <property type="entry name" value="6PGDH_NADP-bd"/>
</dbReference>
<evidence type="ECO:0000313" key="4">
    <source>
        <dbReference type="Proteomes" id="UP000658514"/>
    </source>
</evidence>
<dbReference type="Pfam" id="PF09130">
    <property type="entry name" value="DUF1932"/>
    <property type="match status" value="1"/>
</dbReference>
<dbReference type="Proteomes" id="UP000658514">
    <property type="component" value="Unassembled WGS sequence"/>
</dbReference>
<comment type="caution">
    <text evidence="3">The sequence shown here is derived from an EMBL/GenBank/DDBJ whole genome shotgun (WGS) entry which is preliminary data.</text>
</comment>
<dbReference type="Gene3D" id="1.10.1040.10">
    <property type="entry name" value="N-(1-d-carboxylethyl)-l-norvaline Dehydrogenase, domain 2"/>
    <property type="match status" value="1"/>
</dbReference>
<gene>
    <name evidence="3" type="ORF">H6G24_34405</name>
</gene>
<sequence>MQIQTVGILSPGDMGQAMSDDKPLRVYASVLNRHGLKTIAALDNRSDVYDGLRLRTRQLATAANVQDVGSIKQLVIESDIVLSVLVPAAATEAASQVAEVIGNIGKNILYVDANAISPQKVKNIAQIIESQGGQFVDASIIGPPPRVPNRTRIYASGKQAVELQQLRDYGLDIRVIGDEIGKASGLKMSYAALTKGLTAIGTELLIAAHRLNLDQELWDEVKTSQPELAKTLTRSLPSMTPKAHRWIGEMEEIADTFQALDLTEKIFQGAADVYRLVKETSLGKETPEESDHDRSLSDIVTTLSQEFLKSQ</sequence>
<dbReference type="InterPro" id="IPR015814">
    <property type="entry name" value="Pgluconate_DH_NAD-bd_C"/>
</dbReference>
<dbReference type="InterPro" id="IPR008927">
    <property type="entry name" value="6-PGluconate_DH-like_C_sf"/>
</dbReference>
<name>A0ABR8APH5_9CYAN</name>
<evidence type="ECO:0000313" key="3">
    <source>
        <dbReference type="EMBL" id="MBD2200497.1"/>
    </source>
</evidence>
<dbReference type="EMBL" id="JACJQH010000092">
    <property type="protein sequence ID" value="MBD2200497.1"/>
    <property type="molecule type" value="Genomic_DNA"/>
</dbReference>
<feature type="domain" description="6-phosphogluconate dehydrogenase NADP-binding" evidence="1">
    <location>
        <begin position="48"/>
        <end position="160"/>
    </location>
</feature>
<evidence type="ECO:0000259" key="1">
    <source>
        <dbReference type="Pfam" id="PF03446"/>
    </source>
</evidence>
<dbReference type="InterPro" id="IPR013328">
    <property type="entry name" value="6PGD_dom2"/>
</dbReference>
<organism evidence="3 4">
    <name type="scientific">Calothrix parietina FACHB-288</name>
    <dbReference type="NCBI Taxonomy" id="2692896"/>
    <lineage>
        <taxon>Bacteria</taxon>
        <taxon>Bacillati</taxon>
        <taxon>Cyanobacteriota</taxon>
        <taxon>Cyanophyceae</taxon>
        <taxon>Nostocales</taxon>
        <taxon>Calotrichaceae</taxon>
        <taxon>Calothrix</taxon>
    </lineage>
</organism>
<dbReference type="InterPro" id="IPR051265">
    <property type="entry name" value="HIBADH-related_NP60_sf"/>
</dbReference>
<feature type="domain" description="Phosphogluconate dehydrogenase NAD-binding putative C-terminal" evidence="2">
    <location>
        <begin position="208"/>
        <end position="277"/>
    </location>
</feature>
<dbReference type="Pfam" id="PF03446">
    <property type="entry name" value="NAD_binding_2"/>
    <property type="match status" value="1"/>
</dbReference>
<accession>A0ABR8APH5</accession>
<protein>
    <submittedName>
        <fullName evidence="3">NAD(P)-dependent oxidoreductase</fullName>
    </submittedName>
</protein>
<dbReference type="PANTHER" id="PTHR43580:SF2">
    <property type="entry name" value="CYTOKINE-LIKE NUCLEAR FACTOR N-PAC"/>
    <property type="match status" value="1"/>
</dbReference>
<reference evidence="3 4" key="1">
    <citation type="journal article" date="2020" name="ISME J.">
        <title>Comparative genomics reveals insights into cyanobacterial evolution and habitat adaptation.</title>
        <authorList>
            <person name="Chen M.Y."/>
            <person name="Teng W.K."/>
            <person name="Zhao L."/>
            <person name="Hu C.X."/>
            <person name="Zhou Y.K."/>
            <person name="Han B.P."/>
            <person name="Song L.R."/>
            <person name="Shu W.S."/>
        </authorList>
    </citation>
    <scope>NUCLEOTIDE SEQUENCE [LARGE SCALE GENOMIC DNA]</scope>
    <source>
        <strain evidence="3 4">FACHB-288</strain>
    </source>
</reference>
<dbReference type="InterPro" id="IPR036291">
    <property type="entry name" value="NAD(P)-bd_dom_sf"/>
</dbReference>
<dbReference type="SUPFAM" id="SSF51735">
    <property type="entry name" value="NAD(P)-binding Rossmann-fold domains"/>
    <property type="match status" value="1"/>
</dbReference>
<proteinExistence type="predicted"/>
<keyword evidence="4" id="KW-1185">Reference proteome</keyword>
<evidence type="ECO:0000259" key="2">
    <source>
        <dbReference type="Pfam" id="PF09130"/>
    </source>
</evidence>
<dbReference type="RefSeq" id="WP_190551360.1">
    <property type="nucleotide sequence ID" value="NZ_CAWPNO010000131.1"/>
</dbReference>
<dbReference type="Gene3D" id="3.40.50.720">
    <property type="entry name" value="NAD(P)-binding Rossmann-like Domain"/>
    <property type="match status" value="1"/>
</dbReference>